<dbReference type="GO" id="GO:0016787">
    <property type="term" value="F:hydrolase activity"/>
    <property type="evidence" value="ECO:0007669"/>
    <property type="project" value="UniProtKB-KW"/>
</dbReference>
<dbReference type="NCBIfam" id="TIGR00726">
    <property type="entry name" value="peptidoglycan editing factor PgeF"/>
    <property type="match status" value="1"/>
</dbReference>
<comment type="catalytic activity">
    <reaction evidence="11">
        <text>S-methyl-5'-thioadenosine + phosphate = 5-(methylsulfanyl)-alpha-D-ribose 1-phosphate + adenine</text>
        <dbReference type="Rhea" id="RHEA:11852"/>
        <dbReference type="ChEBI" id="CHEBI:16708"/>
        <dbReference type="ChEBI" id="CHEBI:17509"/>
        <dbReference type="ChEBI" id="CHEBI:43474"/>
        <dbReference type="ChEBI" id="CHEBI:58533"/>
        <dbReference type="EC" id="2.4.2.28"/>
    </reaction>
    <physiologicalReaction direction="left-to-right" evidence="11">
        <dbReference type="Rhea" id="RHEA:11853"/>
    </physiologicalReaction>
</comment>
<dbReference type="CDD" id="cd16833">
    <property type="entry name" value="YfiH"/>
    <property type="match status" value="1"/>
</dbReference>
<dbReference type="RefSeq" id="WP_110936889.1">
    <property type="nucleotide sequence ID" value="NZ_KZ614146.1"/>
</dbReference>
<comment type="function">
    <text evidence="3">Purine nucleoside enzyme that catalyzes the phosphorolysis of adenosine and inosine nucleosides, yielding D-ribose 1-phosphate and the respective free bases, adenine and hypoxanthine. Also catalyzes the phosphorolysis of S-methyl-5'-thioadenosine into adenine and S-methyl-5-thio-alpha-D-ribose 1-phosphate. Also has adenosine deaminase activity.</text>
</comment>
<evidence type="ECO:0000256" key="10">
    <source>
        <dbReference type="ARBA" id="ARBA00048968"/>
    </source>
</evidence>
<comment type="similarity">
    <text evidence="4 12">Belongs to the purine nucleoside phosphorylase YfiH/LACC1 family.</text>
</comment>
<gene>
    <name evidence="13" type="ORF">CR203_20060</name>
</gene>
<comment type="cofactor">
    <cofactor evidence="2">
        <name>Zn(2+)</name>
        <dbReference type="ChEBI" id="CHEBI:29105"/>
    </cofactor>
</comment>
<evidence type="ECO:0000256" key="3">
    <source>
        <dbReference type="ARBA" id="ARBA00003215"/>
    </source>
</evidence>
<keyword evidence="8" id="KW-0862">Zinc</keyword>
<evidence type="ECO:0000256" key="1">
    <source>
        <dbReference type="ARBA" id="ARBA00000553"/>
    </source>
</evidence>
<dbReference type="GO" id="GO:0017061">
    <property type="term" value="F:S-methyl-5-thioadenosine phosphorylase activity"/>
    <property type="evidence" value="ECO:0007669"/>
    <property type="project" value="UniProtKB-EC"/>
</dbReference>
<evidence type="ECO:0000256" key="8">
    <source>
        <dbReference type="ARBA" id="ARBA00022833"/>
    </source>
</evidence>
<comment type="catalytic activity">
    <reaction evidence="1">
        <text>inosine + phosphate = alpha-D-ribose 1-phosphate + hypoxanthine</text>
        <dbReference type="Rhea" id="RHEA:27646"/>
        <dbReference type="ChEBI" id="CHEBI:17368"/>
        <dbReference type="ChEBI" id="CHEBI:17596"/>
        <dbReference type="ChEBI" id="CHEBI:43474"/>
        <dbReference type="ChEBI" id="CHEBI:57720"/>
        <dbReference type="EC" id="2.4.2.1"/>
    </reaction>
    <physiologicalReaction direction="left-to-right" evidence="1">
        <dbReference type="Rhea" id="RHEA:27647"/>
    </physiologicalReaction>
</comment>
<keyword evidence="7" id="KW-0378">Hydrolase</keyword>
<comment type="catalytic activity">
    <reaction evidence="9">
        <text>adenosine + H2O + H(+) = inosine + NH4(+)</text>
        <dbReference type="Rhea" id="RHEA:24408"/>
        <dbReference type="ChEBI" id="CHEBI:15377"/>
        <dbReference type="ChEBI" id="CHEBI:15378"/>
        <dbReference type="ChEBI" id="CHEBI:16335"/>
        <dbReference type="ChEBI" id="CHEBI:17596"/>
        <dbReference type="ChEBI" id="CHEBI:28938"/>
        <dbReference type="EC" id="3.5.4.4"/>
    </reaction>
    <physiologicalReaction direction="left-to-right" evidence="9">
        <dbReference type="Rhea" id="RHEA:24409"/>
    </physiologicalReaction>
</comment>
<name>A0A3A9KLC2_9BACI</name>
<dbReference type="Gene3D" id="3.60.140.10">
    <property type="entry name" value="CNF1/YfiH-like putative cysteine hydrolases"/>
    <property type="match status" value="1"/>
</dbReference>
<dbReference type="OrthoDB" id="4279at2"/>
<evidence type="ECO:0000256" key="11">
    <source>
        <dbReference type="ARBA" id="ARBA00049893"/>
    </source>
</evidence>
<dbReference type="AlphaFoldDB" id="A0A3A9KLC2"/>
<dbReference type="Pfam" id="PF02578">
    <property type="entry name" value="Cu-oxidase_4"/>
    <property type="match status" value="1"/>
</dbReference>
<accession>A0A3A9KLC2</accession>
<keyword evidence="14" id="KW-1185">Reference proteome</keyword>
<evidence type="ECO:0000256" key="7">
    <source>
        <dbReference type="ARBA" id="ARBA00022801"/>
    </source>
</evidence>
<keyword evidence="5" id="KW-0808">Transferase</keyword>
<evidence type="ECO:0000256" key="6">
    <source>
        <dbReference type="ARBA" id="ARBA00022723"/>
    </source>
</evidence>
<dbReference type="PANTHER" id="PTHR30616:SF2">
    <property type="entry name" value="PURINE NUCLEOSIDE PHOSPHORYLASE LACC1"/>
    <property type="match status" value="1"/>
</dbReference>
<comment type="catalytic activity">
    <reaction evidence="10">
        <text>adenosine + phosphate = alpha-D-ribose 1-phosphate + adenine</text>
        <dbReference type="Rhea" id="RHEA:27642"/>
        <dbReference type="ChEBI" id="CHEBI:16335"/>
        <dbReference type="ChEBI" id="CHEBI:16708"/>
        <dbReference type="ChEBI" id="CHEBI:43474"/>
        <dbReference type="ChEBI" id="CHEBI:57720"/>
        <dbReference type="EC" id="2.4.2.1"/>
    </reaction>
    <physiologicalReaction direction="left-to-right" evidence="10">
        <dbReference type="Rhea" id="RHEA:27643"/>
    </physiologicalReaction>
</comment>
<dbReference type="InterPro" id="IPR003730">
    <property type="entry name" value="Cu_polyphenol_OxRdtase"/>
</dbReference>
<dbReference type="EMBL" id="PDOE01000014">
    <property type="protein sequence ID" value="RKL65616.1"/>
    <property type="molecule type" value="Genomic_DNA"/>
</dbReference>
<dbReference type="InterPro" id="IPR038371">
    <property type="entry name" value="Cu_polyphenol_OxRdtase_sf"/>
</dbReference>
<evidence type="ECO:0000256" key="12">
    <source>
        <dbReference type="RuleBase" id="RU361274"/>
    </source>
</evidence>
<dbReference type="SUPFAM" id="SSF64438">
    <property type="entry name" value="CNF1/YfiH-like putative cysteine hydrolases"/>
    <property type="match status" value="1"/>
</dbReference>
<evidence type="ECO:0000256" key="9">
    <source>
        <dbReference type="ARBA" id="ARBA00047989"/>
    </source>
</evidence>
<dbReference type="Proteomes" id="UP000281498">
    <property type="component" value="Unassembled WGS sequence"/>
</dbReference>
<evidence type="ECO:0000313" key="14">
    <source>
        <dbReference type="Proteomes" id="UP000281498"/>
    </source>
</evidence>
<evidence type="ECO:0000313" key="13">
    <source>
        <dbReference type="EMBL" id="RKL65616.1"/>
    </source>
</evidence>
<protein>
    <recommendedName>
        <fullName evidence="12">Purine nucleoside phosphorylase</fullName>
    </recommendedName>
</protein>
<organism evidence="13 14">
    <name type="scientific">Salipaludibacillus neizhouensis</name>
    <dbReference type="NCBI Taxonomy" id="885475"/>
    <lineage>
        <taxon>Bacteria</taxon>
        <taxon>Bacillati</taxon>
        <taxon>Bacillota</taxon>
        <taxon>Bacilli</taxon>
        <taxon>Bacillales</taxon>
        <taxon>Bacillaceae</taxon>
    </lineage>
</organism>
<evidence type="ECO:0000256" key="2">
    <source>
        <dbReference type="ARBA" id="ARBA00001947"/>
    </source>
</evidence>
<dbReference type="InterPro" id="IPR011324">
    <property type="entry name" value="Cytotoxic_necrot_fac-like_cat"/>
</dbReference>
<dbReference type="GO" id="GO:0005507">
    <property type="term" value="F:copper ion binding"/>
    <property type="evidence" value="ECO:0007669"/>
    <property type="project" value="TreeGrafter"/>
</dbReference>
<proteinExistence type="inferred from homology"/>
<sequence length="274" mass="30337">MTEVFKTTAGPIMPLSNWQDKNPALVAGFTTKSGGTSKGCFDSNNLGLHVDDKADTVALNRKILADKLGFPLTSWACAEQTHQDHIVKITPELTGYGALEYKESIKGTDAFYTKETNVLLTLCYADCVPLYFYSAEQAMVGIAHAGWKGTVKNIGGKMIELWQITEDVIPAEVKVTIGPSIGECCYRVDQPVIEQVKEALQPCSFKDKFYEEISAGQFSLDLKGINRQLLLQAGVLEENIQTSTYCTSCEKDLFYSHRRDQGKTGRMLSYIGFK</sequence>
<evidence type="ECO:0000256" key="4">
    <source>
        <dbReference type="ARBA" id="ARBA00007353"/>
    </source>
</evidence>
<evidence type="ECO:0000256" key="5">
    <source>
        <dbReference type="ARBA" id="ARBA00022679"/>
    </source>
</evidence>
<reference evidence="13 14" key="1">
    <citation type="submission" date="2017-10" db="EMBL/GenBank/DDBJ databases">
        <title>Bacillus sp. nov., a halophilic bacterium isolated from a Keqin Lake.</title>
        <authorList>
            <person name="Wang H."/>
        </authorList>
    </citation>
    <scope>NUCLEOTIDE SEQUENCE [LARGE SCALE GENOMIC DNA]</scope>
    <source>
        <strain evidence="13 14">KCTC 13187</strain>
    </source>
</reference>
<comment type="caution">
    <text evidence="13">The sequence shown here is derived from an EMBL/GenBank/DDBJ whole genome shotgun (WGS) entry which is preliminary data.</text>
</comment>
<dbReference type="PANTHER" id="PTHR30616">
    <property type="entry name" value="UNCHARACTERIZED PROTEIN YFIH"/>
    <property type="match status" value="1"/>
</dbReference>
<keyword evidence="6" id="KW-0479">Metal-binding</keyword>